<evidence type="ECO:0000256" key="1">
    <source>
        <dbReference type="PROSITE-ProRule" id="PRU00221"/>
    </source>
</evidence>
<dbReference type="SUPFAM" id="SSF81324">
    <property type="entry name" value="Voltage-gated potassium channels"/>
    <property type="match status" value="1"/>
</dbReference>
<dbReference type="Pfam" id="PF07885">
    <property type="entry name" value="Ion_trans_2"/>
    <property type="match status" value="1"/>
</dbReference>
<dbReference type="AlphaFoldDB" id="A0AA38FTD1"/>
<dbReference type="InterPro" id="IPR015943">
    <property type="entry name" value="WD40/YVTN_repeat-like_dom_sf"/>
</dbReference>
<keyword evidence="2" id="KW-1133">Transmembrane helix</keyword>
<sequence length="411" mass="45950">CAARGEKKKEKTPVFSPVVSFPTSLLASRVAWSSFKRATSLSLACSSSVSLPSCSRDRGPSKTASRLSPAVVSSITFFIARPGKMVDSYKSNPVATLAEAENRRVVEQLYIALGDGDVDTAGKILAAELEWWFHGPPRCDHMMRLLTGASTHLQFSFNPKSITAKGTKVFVEGRENESLYWVHVWTVNDGIITQLREFFNTSLVARDFTPSSFSPLPRGELAACLPVWQSEFGKSLGNSMPDRYPNPNKTWIGSAILDFRKKRFWVCHVSSIYWSITTLTTVGYGDLHAMNSREMIFDIFYMLFNLGLITYLIGYMTNLVVEGSSRTMNFIWDATRYKAVLTKEGHHTRVGALAWSSHILSSGSRYRNILQCDIRVQDDFVTKLSGHKSEVCGLKWSYDNRELASGGNDNQ</sequence>
<dbReference type="PROSITE" id="PS50082">
    <property type="entry name" value="WD_REPEATS_2"/>
    <property type="match status" value="1"/>
</dbReference>
<feature type="non-terminal residue" evidence="4">
    <location>
        <position position="1"/>
    </location>
</feature>
<dbReference type="Gene3D" id="1.10.287.70">
    <property type="match status" value="1"/>
</dbReference>
<dbReference type="InterPro" id="IPR001680">
    <property type="entry name" value="WD40_rpt"/>
</dbReference>
<proteinExistence type="predicted"/>
<dbReference type="Proteomes" id="UP000824469">
    <property type="component" value="Unassembled WGS sequence"/>
</dbReference>
<feature type="transmembrane region" description="Helical" evidence="2">
    <location>
        <begin position="264"/>
        <end position="284"/>
    </location>
</feature>
<dbReference type="EMBL" id="JAHRHJ020000007">
    <property type="protein sequence ID" value="KAH9309781.1"/>
    <property type="molecule type" value="Genomic_DNA"/>
</dbReference>
<comment type="caution">
    <text evidence="4">The sequence shown here is derived from an EMBL/GenBank/DDBJ whole genome shotgun (WGS) entry which is preliminary data.</text>
</comment>
<name>A0AA38FTD1_TAXCH</name>
<keyword evidence="1" id="KW-0853">WD repeat</keyword>
<evidence type="ECO:0000313" key="4">
    <source>
        <dbReference type="EMBL" id="KAH9309781.1"/>
    </source>
</evidence>
<feature type="repeat" description="WD" evidence="1">
    <location>
        <begin position="384"/>
        <end position="411"/>
    </location>
</feature>
<dbReference type="InterPro" id="IPR013099">
    <property type="entry name" value="K_chnl_dom"/>
</dbReference>
<dbReference type="InterPro" id="IPR036322">
    <property type="entry name" value="WD40_repeat_dom_sf"/>
</dbReference>
<dbReference type="PROSITE" id="PS50294">
    <property type="entry name" value="WD_REPEATS_REGION"/>
    <property type="match status" value="1"/>
</dbReference>
<dbReference type="PANTHER" id="PTHR33703">
    <property type="entry name" value="OS07G0691300 PROTEIN"/>
    <property type="match status" value="1"/>
</dbReference>
<feature type="non-terminal residue" evidence="4">
    <location>
        <position position="411"/>
    </location>
</feature>
<dbReference type="Gene3D" id="2.130.10.10">
    <property type="entry name" value="YVTN repeat-like/Quinoprotein amine dehydrogenase"/>
    <property type="match status" value="1"/>
</dbReference>
<feature type="domain" description="Potassium channel" evidence="3">
    <location>
        <begin position="263"/>
        <end position="321"/>
    </location>
</feature>
<dbReference type="InterPro" id="IPR032710">
    <property type="entry name" value="NTF2-like_dom_sf"/>
</dbReference>
<protein>
    <recommendedName>
        <fullName evidence="3">Potassium channel domain-containing protein</fullName>
    </recommendedName>
</protein>
<evidence type="ECO:0000259" key="3">
    <source>
        <dbReference type="Pfam" id="PF07885"/>
    </source>
</evidence>
<dbReference type="InterPro" id="IPR009798">
    <property type="entry name" value="Wun1-like"/>
</dbReference>
<evidence type="ECO:0000256" key="2">
    <source>
        <dbReference type="SAM" id="Phobius"/>
    </source>
</evidence>
<dbReference type="Pfam" id="PF00400">
    <property type="entry name" value="WD40"/>
    <property type="match status" value="1"/>
</dbReference>
<keyword evidence="5" id="KW-1185">Reference proteome</keyword>
<evidence type="ECO:0000313" key="5">
    <source>
        <dbReference type="Proteomes" id="UP000824469"/>
    </source>
</evidence>
<dbReference type="SUPFAM" id="SSF54427">
    <property type="entry name" value="NTF2-like"/>
    <property type="match status" value="1"/>
</dbReference>
<gene>
    <name evidence="4" type="ORF">KI387_037692</name>
</gene>
<dbReference type="Gene3D" id="3.10.450.50">
    <property type="match status" value="1"/>
</dbReference>
<feature type="transmembrane region" description="Helical" evidence="2">
    <location>
        <begin position="299"/>
        <end position="321"/>
    </location>
</feature>
<organism evidence="4 5">
    <name type="scientific">Taxus chinensis</name>
    <name type="common">Chinese yew</name>
    <name type="synonym">Taxus wallichiana var. chinensis</name>
    <dbReference type="NCBI Taxonomy" id="29808"/>
    <lineage>
        <taxon>Eukaryota</taxon>
        <taxon>Viridiplantae</taxon>
        <taxon>Streptophyta</taxon>
        <taxon>Embryophyta</taxon>
        <taxon>Tracheophyta</taxon>
        <taxon>Spermatophyta</taxon>
        <taxon>Pinopsida</taxon>
        <taxon>Pinidae</taxon>
        <taxon>Conifers II</taxon>
        <taxon>Cupressales</taxon>
        <taxon>Taxaceae</taxon>
        <taxon>Taxus</taxon>
    </lineage>
</organism>
<accession>A0AA38FTD1</accession>
<keyword evidence="2" id="KW-0472">Membrane</keyword>
<dbReference type="Pfam" id="PF07107">
    <property type="entry name" value="WI12"/>
    <property type="match status" value="1"/>
</dbReference>
<dbReference type="PANTHER" id="PTHR33703:SF16">
    <property type="entry name" value="OS05G0342100 PROTEIN"/>
    <property type="match status" value="1"/>
</dbReference>
<reference evidence="4 5" key="1">
    <citation type="journal article" date="2021" name="Nat. Plants">
        <title>The Taxus genome provides insights into paclitaxel biosynthesis.</title>
        <authorList>
            <person name="Xiong X."/>
            <person name="Gou J."/>
            <person name="Liao Q."/>
            <person name="Li Y."/>
            <person name="Zhou Q."/>
            <person name="Bi G."/>
            <person name="Li C."/>
            <person name="Du R."/>
            <person name="Wang X."/>
            <person name="Sun T."/>
            <person name="Guo L."/>
            <person name="Liang H."/>
            <person name="Lu P."/>
            <person name="Wu Y."/>
            <person name="Zhang Z."/>
            <person name="Ro D.K."/>
            <person name="Shang Y."/>
            <person name="Huang S."/>
            <person name="Yan J."/>
        </authorList>
    </citation>
    <scope>NUCLEOTIDE SEQUENCE [LARGE SCALE GENOMIC DNA]</scope>
    <source>
        <strain evidence="4">Ta-2019</strain>
    </source>
</reference>
<dbReference type="SUPFAM" id="SSF50978">
    <property type="entry name" value="WD40 repeat-like"/>
    <property type="match status" value="1"/>
</dbReference>
<keyword evidence="2" id="KW-0812">Transmembrane</keyword>